<evidence type="ECO:0000256" key="1">
    <source>
        <dbReference type="SAM" id="MobiDB-lite"/>
    </source>
</evidence>
<proteinExistence type="predicted"/>
<reference evidence="2 3" key="1">
    <citation type="submission" date="2024-11" db="EMBL/GenBank/DDBJ databases">
        <title>Adaptive evolution of stress response genes in parasites aligns with host niche diversity.</title>
        <authorList>
            <person name="Hahn C."/>
            <person name="Resl P."/>
        </authorList>
    </citation>
    <scope>NUCLEOTIDE SEQUENCE [LARGE SCALE GENOMIC DNA]</scope>
    <source>
        <strain evidence="2">EGGRZ-B1_66</strain>
        <tissue evidence="2">Body</tissue>
    </source>
</reference>
<dbReference type="AlphaFoldDB" id="A0ABD2QEH4"/>
<name>A0ABD2QEH4_9PLAT</name>
<evidence type="ECO:0000313" key="3">
    <source>
        <dbReference type="Proteomes" id="UP001626550"/>
    </source>
</evidence>
<gene>
    <name evidence="2" type="ORF">Ciccas_003676</name>
</gene>
<sequence>MEETLADAMLNEAALPEQEKHLAKYEADEISLNIMKKMEEMAKHICPDDESNCEKHSKFKAILVELKQIKKKLNRLLRRKCGRRKTKEIPINKTKPAEEIPANPEEETTEETNEVPAEETTEIPIAVTTELPLGETTVAIETSKVPVEETIQETAERKTTTAAPRAVKSLLPDWLKKKNEEVKNKTRVGASTWVNNFINSALESKND</sequence>
<accession>A0ABD2QEH4</accession>
<dbReference type="Proteomes" id="UP001626550">
    <property type="component" value="Unassembled WGS sequence"/>
</dbReference>
<evidence type="ECO:0000313" key="2">
    <source>
        <dbReference type="EMBL" id="KAL3317667.1"/>
    </source>
</evidence>
<keyword evidence="3" id="KW-1185">Reference proteome</keyword>
<feature type="compositionally biased region" description="Acidic residues" evidence="1">
    <location>
        <begin position="104"/>
        <end position="121"/>
    </location>
</feature>
<protein>
    <submittedName>
        <fullName evidence="2">Uncharacterized protein</fullName>
    </submittedName>
</protein>
<comment type="caution">
    <text evidence="2">The sequence shown here is derived from an EMBL/GenBank/DDBJ whole genome shotgun (WGS) entry which is preliminary data.</text>
</comment>
<organism evidence="2 3">
    <name type="scientific">Cichlidogyrus casuarinus</name>
    <dbReference type="NCBI Taxonomy" id="1844966"/>
    <lineage>
        <taxon>Eukaryota</taxon>
        <taxon>Metazoa</taxon>
        <taxon>Spiralia</taxon>
        <taxon>Lophotrochozoa</taxon>
        <taxon>Platyhelminthes</taxon>
        <taxon>Monogenea</taxon>
        <taxon>Monopisthocotylea</taxon>
        <taxon>Dactylogyridea</taxon>
        <taxon>Ancyrocephalidae</taxon>
        <taxon>Cichlidogyrus</taxon>
    </lineage>
</organism>
<dbReference type="EMBL" id="JBJKFK010000348">
    <property type="protein sequence ID" value="KAL3317667.1"/>
    <property type="molecule type" value="Genomic_DNA"/>
</dbReference>
<feature type="region of interest" description="Disordered" evidence="1">
    <location>
        <begin position="96"/>
        <end position="122"/>
    </location>
</feature>